<keyword evidence="3 10" id="KW-0479">Metal-binding</keyword>
<dbReference type="GO" id="GO:0035870">
    <property type="term" value="F:dITP diphosphatase activity"/>
    <property type="evidence" value="ECO:0007669"/>
    <property type="project" value="UniProtKB-UniRule"/>
</dbReference>
<dbReference type="Gene3D" id="3.90.950.10">
    <property type="match status" value="1"/>
</dbReference>
<feature type="binding site" evidence="10">
    <location>
        <begin position="157"/>
        <end position="160"/>
    </location>
    <ligand>
        <name>substrate</name>
    </ligand>
</feature>
<dbReference type="PANTHER" id="PTHR11067:SF9">
    <property type="entry name" value="INOSINE TRIPHOSPHATE PYROPHOSPHATASE"/>
    <property type="match status" value="1"/>
</dbReference>
<comment type="catalytic activity">
    <reaction evidence="10">
        <text>ITP + H2O = IMP + diphosphate + H(+)</text>
        <dbReference type="Rhea" id="RHEA:29399"/>
        <dbReference type="ChEBI" id="CHEBI:15377"/>
        <dbReference type="ChEBI" id="CHEBI:15378"/>
        <dbReference type="ChEBI" id="CHEBI:33019"/>
        <dbReference type="ChEBI" id="CHEBI:58053"/>
        <dbReference type="ChEBI" id="CHEBI:61402"/>
        <dbReference type="EC" id="3.6.1.66"/>
    </reaction>
</comment>
<keyword evidence="13" id="KW-1185">Reference proteome</keyword>
<dbReference type="Proteomes" id="UP000252182">
    <property type="component" value="Chromosome"/>
</dbReference>
<evidence type="ECO:0000256" key="1">
    <source>
        <dbReference type="ARBA" id="ARBA00008023"/>
    </source>
</evidence>
<dbReference type="GO" id="GO:0036222">
    <property type="term" value="F:XTP diphosphatase activity"/>
    <property type="evidence" value="ECO:0007669"/>
    <property type="project" value="UniProtKB-UniRule"/>
</dbReference>
<dbReference type="FunFam" id="3.90.950.10:FF:000001">
    <property type="entry name" value="dITP/XTP pyrophosphatase"/>
    <property type="match status" value="1"/>
</dbReference>
<dbReference type="KEGG" id="hyf:DTO96_101361"/>
<feature type="binding site" evidence="10">
    <location>
        <begin position="185"/>
        <end position="186"/>
    </location>
    <ligand>
        <name>substrate</name>
    </ligand>
</feature>
<keyword evidence="4 10" id="KW-0547">Nucleotide-binding</keyword>
<dbReference type="Pfam" id="PF01725">
    <property type="entry name" value="Ham1p_like"/>
    <property type="match status" value="1"/>
</dbReference>
<evidence type="ECO:0000313" key="12">
    <source>
        <dbReference type="EMBL" id="AXF85630.1"/>
    </source>
</evidence>
<dbReference type="GO" id="GO:0009146">
    <property type="term" value="P:purine nucleoside triphosphate catabolic process"/>
    <property type="evidence" value="ECO:0007669"/>
    <property type="project" value="UniProtKB-UniRule"/>
</dbReference>
<dbReference type="InterPro" id="IPR029001">
    <property type="entry name" value="ITPase-like_fam"/>
</dbReference>
<dbReference type="CDD" id="cd00515">
    <property type="entry name" value="HAM1"/>
    <property type="match status" value="1"/>
</dbReference>
<gene>
    <name evidence="12" type="ORF">DTO96_101361</name>
</gene>
<dbReference type="GO" id="GO:0036220">
    <property type="term" value="F:ITP diphosphatase activity"/>
    <property type="evidence" value="ECO:0007669"/>
    <property type="project" value="UniProtKB-UniRule"/>
</dbReference>
<feature type="binding site" evidence="10">
    <location>
        <position position="70"/>
    </location>
    <ligand>
        <name>substrate</name>
    </ligand>
</feature>
<dbReference type="OrthoDB" id="9807456at2"/>
<evidence type="ECO:0000256" key="8">
    <source>
        <dbReference type="ARBA" id="ARBA00051875"/>
    </source>
</evidence>
<dbReference type="InterPro" id="IPR002637">
    <property type="entry name" value="RdgB/HAM1"/>
</dbReference>
<dbReference type="SUPFAM" id="SSF52972">
    <property type="entry name" value="ITPase-like"/>
    <property type="match status" value="1"/>
</dbReference>
<evidence type="ECO:0000256" key="11">
    <source>
        <dbReference type="RuleBase" id="RU003781"/>
    </source>
</evidence>
<dbReference type="PANTHER" id="PTHR11067">
    <property type="entry name" value="INOSINE TRIPHOSPHATE PYROPHOSPHATASE/HAM1 PROTEIN"/>
    <property type="match status" value="1"/>
</dbReference>
<feature type="binding site" evidence="10">
    <location>
        <position position="40"/>
    </location>
    <ligand>
        <name>Mg(2+)</name>
        <dbReference type="ChEBI" id="CHEBI:18420"/>
    </ligand>
</feature>
<comment type="catalytic activity">
    <reaction evidence="8 10">
        <text>dITP + H2O = dIMP + diphosphate + H(+)</text>
        <dbReference type="Rhea" id="RHEA:28342"/>
        <dbReference type="ChEBI" id="CHEBI:15377"/>
        <dbReference type="ChEBI" id="CHEBI:15378"/>
        <dbReference type="ChEBI" id="CHEBI:33019"/>
        <dbReference type="ChEBI" id="CHEBI:61194"/>
        <dbReference type="ChEBI" id="CHEBI:61382"/>
        <dbReference type="EC" id="3.6.1.66"/>
    </reaction>
</comment>
<reference evidence="13" key="1">
    <citation type="submission" date="2018-07" db="EMBL/GenBank/DDBJ databases">
        <authorList>
            <person name="Kim H."/>
        </authorList>
    </citation>
    <scope>NUCLEOTIDE SEQUENCE [LARGE SCALE GENOMIC DNA]</scope>
    <source>
        <strain evidence="13">F02</strain>
    </source>
</reference>
<feature type="binding site" evidence="10">
    <location>
        <begin position="8"/>
        <end position="13"/>
    </location>
    <ligand>
        <name>substrate</name>
    </ligand>
</feature>
<dbReference type="GO" id="GO:0046872">
    <property type="term" value="F:metal ion binding"/>
    <property type="evidence" value="ECO:0007669"/>
    <property type="project" value="UniProtKB-KW"/>
</dbReference>
<evidence type="ECO:0000256" key="10">
    <source>
        <dbReference type="HAMAP-Rule" id="MF_01405"/>
    </source>
</evidence>
<keyword evidence="7 10" id="KW-0546">Nucleotide metabolism</keyword>
<evidence type="ECO:0000256" key="2">
    <source>
        <dbReference type="ARBA" id="ARBA00011738"/>
    </source>
</evidence>
<dbReference type="GO" id="GO:0000166">
    <property type="term" value="F:nucleotide binding"/>
    <property type="evidence" value="ECO:0007669"/>
    <property type="project" value="UniProtKB-KW"/>
</dbReference>
<feature type="active site" description="Proton acceptor" evidence="10">
    <location>
        <position position="69"/>
    </location>
</feature>
<evidence type="ECO:0000256" key="9">
    <source>
        <dbReference type="ARBA" id="ARBA00052017"/>
    </source>
</evidence>
<sequence>MSQLVLASNNAGKLSEFSRLLKPLDLHVVSQSSFNLPECDEPFFTFVENALHKARHAARETGLPALADDSGVCVPALGGEPGVFSARYAGHEGDLNVPKDTRNNLKLVAALADQTDKRAYYYCVLVCVRHADDPQPIIVDGQWWGEIIGQPHGEGGFGYDPYFYLPELGKTAAQLDAVEKNNISHRGQAVQALIEKLKHEVFGK</sequence>
<feature type="binding site" evidence="10">
    <location>
        <position position="180"/>
    </location>
    <ligand>
        <name>substrate</name>
    </ligand>
</feature>
<dbReference type="InterPro" id="IPR020922">
    <property type="entry name" value="dITP/XTP_pyrophosphatase"/>
</dbReference>
<dbReference type="GO" id="GO:0017111">
    <property type="term" value="F:ribonucleoside triphosphate phosphatase activity"/>
    <property type="evidence" value="ECO:0007669"/>
    <property type="project" value="InterPro"/>
</dbReference>
<comment type="catalytic activity">
    <reaction evidence="9 10">
        <text>XTP + H2O = XMP + diphosphate + H(+)</text>
        <dbReference type="Rhea" id="RHEA:28610"/>
        <dbReference type="ChEBI" id="CHEBI:15377"/>
        <dbReference type="ChEBI" id="CHEBI:15378"/>
        <dbReference type="ChEBI" id="CHEBI:33019"/>
        <dbReference type="ChEBI" id="CHEBI:57464"/>
        <dbReference type="ChEBI" id="CHEBI:61314"/>
        <dbReference type="EC" id="3.6.1.66"/>
    </reaction>
</comment>
<comment type="function">
    <text evidence="10">Pyrophosphatase that catalyzes the hydrolysis of nucleoside triphosphates to their monophosphate derivatives, with a high preference for the non-canonical purine nucleotides XTP (xanthosine triphosphate), dITP (deoxyinosine triphosphate) and ITP. Seems to function as a house-cleaning enzyme that removes non-canonical purine nucleotides from the nucleotide pool, thus preventing their incorporation into DNA/RNA and avoiding chromosomal lesions.</text>
</comment>
<organism evidence="12 13">
    <name type="scientific">Ephemeroptericola cinctiostellae</name>
    <dbReference type="NCBI Taxonomy" id="2268024"/>
    <lineage>
        <taxon>Bacteria</taxon>
        <taxon>Pseudomonadati</taxon>
        <taxon>Pseudomonadota</taxon>
        <taxon>Betaproteobacteria</taxon>
        <taxon>Burkholderiales</taxon>
        <taxon>Burkholderiaceae</taxon>
        <taxon>Ephemeroptericola</taxon>
    </lineage>
</organism>
<evidence type="ECO:0000256" key="3">
    <source>
        <dbReference type="ARBA" id="ARBA00022723"/>
    </source>
</evidence>
<dbReference type="EC" id="3.6.1.66" evidence="10"/>
<dbReference type="HAMAP" id="MF_01405">
    <property type="entry name" value="Non_canon_purine_NTPase"/>
    <property type="match status" value="1"/>
</dbReference>
<comment type="cofactor">
    <cofactor evidence="10">
        <name>Mg(2+)</name>
        <dbReference type="ChEBI" id="CHEBI:18420"/>
    </cofactor>
    <text evidence="10">Binds 1 Mg(2+) ion per subunit.</text>
</comment>
<evidence type="ECO:0000256" key="5">
    <source>
        <dbReference type="ARBA" id="ARBA00022801"/>
    </source>
</evidence>
<comment type="similarity">
    <text evidence="1 10 11">Belongs to the HAM1 NTPase family.</text>
</comment>
<dbReference type="NCBIfam" id="TIGR00042">
    <property type="entry name" value="RdgB/HAM1 family non-canonical purine NTP pyrophosphatase"/>
    <property type="match status" value="1"/>
</dbReference>
<feature type="binding site" evidence="10">
    <location>
        <position position="69"/>
    </location>
    <ligand>
        <name>Mg(2+)</name>
        <dbReference type="ChEBI" id="CHEBI:18420"/>
    </ligand>
</feature>
<evidence type="ECO:0000256" key="7">
    <source>
        <dbReference type="ARBA" id="ARBA00023080"/>
    </source>
</evidence>
<dbReference type="AlphaFoldDB" id="A0A345DB92"/>
<dbReference type="GO" id="GO:0009117">
    <property type="term" value="P:nucleotide metabolic process"/>
    <property type="evidence" value="ECO:0007669"/>
    <property type="project" value="UniProtKB-KW"/>
</dbReference>
<dbReference type="EMBL" id="CP031124">
    <property type="protein sequence ID" value="AXF85630.1"/>
    <property type="molecule type" value="Genomic_DNA"/>
</dbReference>
<accession>A0A345DB92</accession>
<keyword evidence="6 10" id="KW-0460">Magnesium</keyword>
<evidence type="ECO:0000256" key="4">
    <source>
        <dbReference type="ARBA" id="ARBA00022741"/>
    </source>
</evidence>
<dbReference type="GO" id="GO:0005829">
    <property type="term" value="C:cytosol"/>
    <property type="evidence" value="ECO:0007669"/>
    <property type="project" value="TreeGrafter"/>
</dbReference>
<dbReference type="RefSeq" id="WP_114562804.1">
    <property type="nucleotide sequence ID" value="NZ_CP031124.1"/>
</dbReference>
<proteinExistence type="inferred from homology"/>
<keyword evidence="5 10" id="KW-0378">Hydrolase</keyword>
<protein>
    <recommendedName>
        <fullName evidence="10">dITP/XTP pyrophosphatase</fullName>
        <ecNumber evidence="10">3.6.1.66</ecNumber>
    </recommendedName>
    <alternativeName>
        <fullName evidence="10">Non-canonical purine NTP pyrophosphatase</fullName>
    </alternativeName>
    <alternativeName>
        <fullName evidence="10">Non-standard purine NTP pyrophosphatase</fullName>
    </alternativeName>
    <alternativeName>
        <fullName evidence="10">Nucleoside-triphosphate diphosphatase</fullName>
    </alternativeName>
    <alternativeName>
        <fullName evidence="10">Nucleoside-triphosphate pyrophosphatase</fullName>
        <shortName evidence="10">NTPase</shortName>
    </alternativeName>
</protein>
<evidence type="ECO:0000256" key="6">
    <source>
        <dbReference type="ARBA" id="ARBA00022842"/>
    </source>
</evidence>
<name>A0A345DB92_9BURK</name>
<evidence type="ECO:0000313" key="13">
    <source>
        <dbReference type="Proteomes" id="UP000252182"/>
    </source>
</evidence>
<comment type="subunit">
    <text evidence="2 10">Homodimer.</text>
</comment>